<proteinExistence type="predicted"/>
<evidence type="ECO:0000256" key="2">
    <source>
        <dbReference type="SAM" id="SignalP"/>
    </source>
</evidence>
<protein>
    <submittedName>
        <fullName evidence="4">Cytochrome D1 domain-containing protein</fullName>
    </submittedName>
</protein>
<dbReference type="InterPro" id="IPR015943">
    <property type="entry name" value="WD40/YVTN_repeat-like_dom_sf"/>
</dbReference>
<accession>A0ABU6J392</accession>
<gene>
    <name evidence="4" type="ORF">RY831_02885</name>
</gene>
<dbReference type="InterPro" id="IPR011964">
    <property type="entry name" value="YVTN_b-propeller_repeat"/>
</dbReference>
<dbReference type="PANTHER" id="PTHR47197">
    <property type="entry name" value="PROTEIN NIRF"/>
    <property type="match status" value="1"/>
</dbReference>
<comment type="caution">
    <text evidence="4">The sequence shown here is derived from an EMBL/GenBank/DDBJ whole genome shotgun (WGS) entry which is preliminary data.</text>
</comment>
<name>A0ABU6J392_9BURK</name>
<keyword evidence="5" id="KW-1185">Reference proteome</keyword>
<evidence type="ECO:0000256" key="1">
    <source>
        <dbReference type="ARBA" id="ARBA00022729"/>
    </source>
</evidence>
<evidence type="ECO:0000313" key="4">
    <source>
        <dbReference type="EMBL" id="MEC4718082.1"/>
    </source>
</evidence>
<dbReference type="InterPro" id="IPR051200">
    <property type="entry name" value="Host-pathogen_enzymatic-act"/>
</dbReference>
<dbReference type="RefSeq" id="WP_326504839.1">
    <property type="nucleotide sequence ID" value="NZ_JAWIIV010000002.1"/>
</dbReference>
<reference evidence="4 5" key="1">
    <citation type="submission" date="2023-10" db="EMBL/GenBank/DDBJ databases">
        <title>Noviherbaspirillum sp. CPCC 100848 genome assembly.</title>
        <authorList>
            <person name="Li X.Y."/>
            <person name="Fang X.M."/>
        </authorList>
    </citation>
    <scope>NUCLEOTIDE SEQUENCE [LARGE SCALE GENOMIC DNA]</scope>
    <source>
        <strain evidence="4 5">CPCC 100848</strain>
    </source>
</reference>
<dbReference type="EMBL" id="JAWIIV010000002">
    <property type="protein sequence ID" value="MEC4718082.1"/>
    <property type="molecule type" value="Genomic_DNA"/>
</dbReference>
<feature type="signal peptide" evidence="2">
    <location>
        <begin position="1"/>
        <end position="26"/>
    </location>
</feature>
<evidence type="ECO:0000259" key="3">
    <source>
        <dbReference type="Pfam" id="PF21783"/>
    </source>
</evidence>
<dbReference type="SUPFAM" id="SSF50974">
    <property type="entry name" value="Nitrous oxide reductase, N-terminal domain"/>
    <property type="match status" value="1"/>
</dbReference>
<dbReference type="Proteomes" id="UP001352263">
    <property type="component" value="Unassembled WGS sequence"/>
</dbReference>
<feature type="domain" description="YNCE-like beta-propeller" evidence="3">
    <location>
        <begin position="277"/>
        <end position="346"/>
    </location>
</feature>
<sequence length="349" mass="36519">MNANRIMSLIAVAQIAFLVSAGPAFAAGGKVYVADEESSTVSVIDTASFKKTGSIPVGKNPHNVQVAPDGKLLWVTNDGEHDKASERPEHEGMPKSEHGTLADAGAVWAIDTATDTVIAKIPVGMHPAHVVVAQEGRLAYVTNGGENTVSVVDISVQRVVKTIPVGASPHGIRISPDNKQAWVANLKGGTISVIDIQTQKQIAQIPVGKGPAQVAFTPDGRLGFVSLSEENQLAVVDPVSRKVIRRVKVGSVPIQIYATPDSKLLLVANQGTRGKPGTSVSIVVVATSKVTATIETERGAHGIVVDRDGRHAFVTNTYANTVSVLDIGERKVIATVPVGRSPNGISVMP</sequence>
<evidence type="ECO:0000313" key="5">
    <source>
        <dbReference type="Proteomes" id="UP001352263"/>
    </source>
</evidence>
<feature type="domain" description="YNCE-like beta-propeller" evidence="3">
    <location>
        <begin position="99"/>
        <end position="257"/>
    </location>
</feature>
<feature type="chain" id="PRO_5046708811" evidence="2">
    <location>
        <begin position="27"/>
        <end position="349"/>
    </location>
</feature>
<dbReference type="Pfam" id="PF21783">
    <property type="entry name" value="YNCE"/>
    <property type="match status" value="2"/>
</dbReference>
<dbReference type="InterPro" id="IPR048433">
    <property type="entry name" value="YNCE-like_beta-prop"/>
</dbReference>
<dbReference type="NCBIfam" id="TIGR02276">
    <property type="entry name" value="beta_rpt_yvtn"/>
    <property type="match status" value="5"/>
</dbReference>
<dbReference type="InterPro" id="IPR011045">
    <property type="entry name" value="N2O_reductase_N"/>
</dbReference>
<keyword evidence="1 2" id="KW-0732">Signal</keyword>
<dbReference type="Gene3D" id="2.130.10.10">
    <property type="entry name" value="YVTN repeat-like/Quinoprotein amine dehydrogenase"/>
    <property type="match status" value="4"/>
</dbReference>
<dbReference type="PANTHER" id="PTHR47197:SF3">
    <property type="entry name" value="DIHYDRO-HEME D1 DEHYDROGENASE"/>
    <property type="match status" value="1"/>
</dbReference>
<organism evidence="4 5">
    <name type="scientific">Noviherbaspirillum album</name>
    <dbReference type="NCBI Taxonomy" id="3080276"/>
    <lineage>
        <taxon>Bacteria</taxon>
        <taxon>Pseudomonadati</taxon>
        <taxon>Pseudomonadota</taxon>
        <taxon>Betaproteobacteria</taxon>
        <taxon>Burkholderiales</taxon>
        <taxon>Oxalobacteraceae</taxon>
        <taxon>Noviherbaspirillum</taxon>
    </lineage>
</organism>